<sequence>MAESGVPHDVLLNRLHGLANQSLQLWGIPDEATARLINVSENTTYLVDAPDGSRSVLRIHRENYHSKRAIQCELAWMQALSEDDCVVTPAVIPGRDGEAVQTATSEELENPRHMVMFEFVPGEQPDEDHDLVTSFEELGEMAARTHEHSIRWQRPQPFERLIWNLEAFYGEKATWGNWRDGPNLTDGAREVLERVESTVKRRIQAFGDGPQQYGLIHADMRLANLLVDNGTTRLIDFDDCGMGWFLYDFAAGISFIEDRPEIPDMRQAWVAGYRKVRDLSDEEEREIDSFIMLRRMALLAWIASHIDVPEAQELAPDFARVSAELGEAYLSLRG</sequence>
<comment type="caution">
    <text evidence="3">The sequence shown here is derived from an EMBL/GenBank/DDBJ whole genome shotgun (WGS) entry which is preliminary data.</text>
</comment>
<proteinExistence type="inferred from homology"/>
<dbReference type="EMBL" id="JBHSCW010000001">
    <property type="protein sequence ID" value="MFC4350312.1"/>
    <property type="molecule type" value="Genomic_DNA"/>
</dbReference>
<dbReference type="Pfam" id="PF01636">
    <property type="entry name" value="APH"/>
    <property type="match status" value="1"/>
</dbReference>
<dbReference type="Gene3D" id="3.30.200.20">
    <property type="entry name" value="Phosphorylase Kinase, domain 1"/>
    <property type="match status" value="1"/>
</dbReference>
<gene>
    <name evidence="3" type="ORF">ACFOW6_02020</name>
</gene>
<dbReference type="Proteomes" id="UP001595799">
    <property type="component" value="Unassembled WGS sequence"/>
</dbReference>
<dbReference type="InterPro" id="IPR002575">
    <property type="entry name" value="Aminoglycoside_PTrfase"/>
</dbReference>
<comment type="similarity">
    <text evidence="1">Belongs to the pseudomonas-type ThrB family.</text>
</comment>
<evidence type="ECO:0000313" key="4">
    <source>
        <dbReference type="Proteomes" id="UP001595799"/>
    </source>
</evidence>
<organism evidence="3 4">
    <name type="scientific">Fodinicurvata halophila</name>
    <dbReference type="NCBI Taxonomy" id="1419723"/>
    <lineage>
        <taxon>Bacteria</taxon>
        <taxon>Pseudomonadati</taxon>
        <taxon>Pseudomonadota</taxon>
        <taxon>Alphaproteobacteria</taxon>
        <taxon>Rhodospirillales</taxon>
        <taxon>Rhodovibrionaceae</taxon>
        <taxon>Fodinicurvata</taxon>
    </lineage>
</organism>
<dbReference type="PANTHER" id="PTHR21064">
    <property type="entry name" value="AMINOGLYCOSIDE PHOSPHOTRANSFERASE DOMAIN-CONTAINING PROTEIN-RELATED"/>
    <property type="match status" value="1"/>
</dbReference>
<dbReference type="RefSeq" id="WP_382420628.1">
    <property type="nucleotide sequence ID" value="NZ_JBHSCW010000001.1"/>
</dbReference>
<dbReference type="InterPro" id="IPR050249">
    <property type="entry name" value="Pseudomonas-type_ThrB"/>
</dbReference>
<name>A0ABV8UGB7_9PROT</name>
<evidence type="ECO:0000259" key="2">
    <source>
        <dbReference type="Pfam" id="PF01636"/>
    </source>
</evidence>
<evidence type="ECO:0000256" key="1">
    <source>
        <dbReference type="ARBA" id="ARBA00038240"/>
    </source>
</evidence>
<dbReference type="SUPFAM" id="SSF56112">
    <property type="entry name" value="Protein kinase-like (PK-like)"/>
    <property type="match status" value="1"/>
</dbReference>
<dbReference type="InterPro" id="IPR011009">
    <property type="entry name" value="Kinase-like_dom_sf"/>
</dbReference>
<accession>A0ABV8UGB7</accession>
<protein>
    <submittedName>
        <fullName evidence="3">Phosphotransferase enzyme family protein</fullName>
    </submittedName>
</protein>
<feature type="domain" description="Aminoglycoside phosphotransferase" evidence="2">
    <location>
        <begin position="40"/>
        <end position="277"/>
    </location>
</feature>
<reference evidence="4" key="1">
    <citation type="journal article" date="2019" name="Int. J. Syst. Evol. Microbiol.">
        <title>The Global Catalogue of Microorganisms (GCM) 10K type strain sequencing project: providing services to taxonomists for standard genome sequencing and annotation.</title>
        <authorList>
            <consortium name="The Broad Institute Genomics Platform"/>
            <consortium name="The Broad Institute Genome Sequencing Center for Infectious Disease"/>
            <person name="Wu L."/>
            <person name="Ma J."/>
        </authorList>
    </citation>
    <scope>NUCLEOTIDE SEQUENCE [LARGE SCALE GENOMIC DNA]</scope>
    <source>
        <strain evidence="4">CECT 8472</strain>
    </source>
</reference>
<dbReference type="Gene3D" id="3.90.1200.10">
    <property type="match status" value="1"/>
</dbReference>
<keyword evidence="4" id="KW-1185">Reference proteome</keyword>
<dbReference type="PANTHER" id="PTHR21064:SF6">
    <property type="entry name" value="AMINOGLYCOSIDE PHOSPHOTRANSFERASE DOMAIN-CONTAINING PROTEIN"/>
    <property type="match status" value="1"/>
</dbReference>
<evidence type="ECO:0000313" key="3">
    <source>
        <dbReference type="EMBL" id="MFC4350312.1"/>
    </source>
</evidence>